<organism evidence="5 6">
    <name type="scientific">Enterocloster lavalensis</name>
    <dbReference type="NCBI Taxonomy" id="460384"/>
    <lineage>
        <taxon>Bacteria</taxon>
        <taxon>Bacillati</taxon>
        <taxon>Bacillota</taxon>
        <taxon>Clostridia</taxon>
        <taxon>Lachnospirales</taxon>
        <taxon>Lachnospiraceae</taxon>
        <taxon>Enterocloster</taxon>
    </lineage>
</organism>
<dbReference type="Pfam" id="PF12399">
    <property type="entry name" value="BCA_ABC_TP_C"/>
    <property type="match status" value="1"/>
</dbReference>
<dbReference type="GO" id="GO:0015192">
    <property type="term" value="F:L-phenylalanine transmembrane transporter activity"/>
    <property type="evidence" value="ECO:0007669"/>
    <property type="project" value="TreeGrafter"/>
</dbReference>
<protein>
    <submittedName>
        <fullName evidence="5">Amino acid/amide ABC transporter ATP-binding protein 1, HAAT family</fullName>
    </submittedName>
</protein>
<dbReference type="InterPro" id="IPR051120">
    <property type="entry name" value="ABC_AA/LPS_Transport"/>
</dbReference>
<feature type="domain" description="ABC transporter" evidence="4">
    <location>
        <begin position="7"/>
        <end position="242"/>
    </location>
</feature>
<sequence length="249" mass="27866">MAESPIIEVQNITKRFKGLTAVKDVSFSIREGGITGMIGPNGAGKSTTFNMICGYYPPTEGRIFYKGEDITDKKAFEYTNMKIARTFQIMKPLKNLSVLDNVVASSYFGHAGAKSVREARERAMEVLQFTGLFEKRHVLSKDMGTPDQKRLEMARALATKPEMLFLDENMAGLNPAETEEAIRLIRKINESGVTIFLIEHIMQAVVSLCEEVIVLHHGEKIVEGTPEQVMNDPYVMEVYLGMKKEDAHA</sequence>
<keyword evidence="1" id="KW-0813">Transport</keyword>
<dbReference type="PROSITE" id="PS50893">
    <property type="entry name" value="ABC_TRANSPORTER_2"/>
    <property type="match status" value="1"/>
</dbReference>
<keyword evidence="6" id="KW-1185">Reference proteome</keyword>
<dbReference type="PANTHER" id="PTHR45772">
    <property type="entry name" value="CONSERVED COMPONENT OF ABC TRANSPORTER FOR NATURAL AMINO ACIDS-RELATED"/>
    <property type="match status" value="1"/>
</dbReference>
<accession>A0A1I0F843</accession>
<dbReference type="GO" id="GO:0015188">
    <property type="term" value="F:L-isoleucine transmembrane transporter activity"/>
    <property type="evidence" value="ECO:0007669"/>
    <property type="project" value="TreeGrafter"/>
</dbReference>
<dbReference type="GO" id="GO:0005304">
    <property type="term" value="F:L-valine transmembrane transporter activity"/>
    <property type="evidence" value="ECO:0007669"/>
    <property type="project" value="TreeGrafter"/>
</dbReference>
<dbReference type="RefSeq" id="WP_092362771.1">
    <property type="nucleotide sequence ID" value="NZ_FOIM01000008.1"/>
</dbReference>
<evidence type="ECO:0000313" key="5">
    <source>
        <dbReference type="EMBL" id="SET54080.1"/>
    </source>
</evidence>
<dbReference type="SUPFAM" id="SSF52540">
    <property type="entry name" value="P-loop containing nucleoside triphosphate hydrolases"/>
    <property type="match status" value="1"/>
</dbReference>
<dbReference type="GO" id="GO:0005524">
    <property type="term" value="F:ATP binding"/>
    <property type="evidence" value="ECO:0007669"/>
    <property type="project" value="UniProtKB-KW"/>
</dbReference>
<reference evidence="6" key="1">
    <citation type="submission" date="2016-10" db="EMBL/GenBank/DDBJ databases">
        <authorList>
            <person name="Varghese N."/>
            <person name="Submissions S."/>
        </authorList>
    </citation>
    <scope>NUCLEOTIDE SEQUENCE [LARGE SCALE GENOMIC DNA]</scope>
    <source>
        <strain evidence="6">NLAE-zl-G277</strain>
    </source>
</reference>
<evidence type="ECO:0000313" key="6">
    <source>
        <dbReference type="Proteomes" id="UP000198508"/>
    </source>
</evidence>
<dbReference type="Gene3D" id="3.40.50.300">
    <property type="entry name" value="P-loop containing nucleotide triphosphate hydrolases"/>
    <property type="match status" value="1"/>
</dbReference>
<dbReference type="InterPro" id="IPR003593">
    <property type="entry name" value="AAA+_ATPase"/>
</dbReference>
<dbReference type="STRING" id="460384.SAMN05216313_10841"/>
<dbReference type="CDD" id="cd03219">
    <property type="entry name" value="ABC_Mj1267_LivG_branched"/>
    <property type="match status" value="1"/>
</dbReference>
<dbReference type="AlphaFoldDB" id="A0A1I0F843"/>
<dbReference type="PANTHER" id="PTHR45772:SF7">
    <property type="entry name" value="AMINO ACID ABC TRANSPORTER ATP-BINDING PROTEIN"/>
    <property type="match status" value="1"/>
</dbReference>
<name>A0A1I0F843_9FIRM</name>
<evidence type="ECO:0000256" key="2">
    <source>
        <dbReference type="ARBA" id="ARBA00022741"/>
    </source>
</evidence>
<dbReference type="GO" id="GO:0042941">
    <property type="term" value="P:D-alanine transmembrane transport"/>
    <property type="evidence" value="ECO:0007669"/>
    <property type="project" value="TreeGrafter"/>
</dbReference>
<keyword evidence="2" id="KW-0547">Nucleotide-binding</keyword>
<keyword evidence="3 5" id="KW-0067">ATP-binding</keyword>
<evidence type="ECO:0000259" key="4">
    <source>
        <dbReference type="PROSITE" id="PS50893"/>
    </source>
</evidence>
<dbReference type="Pfam" id="PF00005">
    <property type="entry name" value="ABC_tran"/>
    <property type="match status" value="1"/>
</dbReference>
<dbReference type="InterPro" id="IPR003439">
    <property type="entry name" value="ABC_transporter-like_ATP-bd"/>
</dbReference>
<dbReference type="InterPro" id="IPR027417">
    <property type="entry name" value="P-loop_NTPase"/>
</dbReference>
<evidence type="ECO:0000256" key="1">
    <source>
        <dbReference type="ARBA" id="ARBA00022448"/>
    </source>
</evidence>
<dbReference type="GO" id="GO:1903805">
    <property type="term" value="P:L-valine import across plasma membrane"/>
    <property type="evidence" value="ECO:0007669"/>
    <property type="project" value="TreeGrafter"/>
</dbReference>
<evidence type="ECO:0000256" key="3">
    <source>
        <dbReference type="ARBA" id="ARBA00022840"/>
    </source>
</evidence>
<dbReference type="GO" id="GO:0005886">
    <property type="term" value="C:plasma membrane"/>
    <property type="evidence" value="ECO:0007669"/>
    <property type="project" value="TreeGrafter"/>
</dbReference>
<dbReference type="InterPro" id="IPR032823">
    <property type="entry name" value="BCA_ABC_TP_C"/>
</dbReference>
<dbReference type="FunFam" id="3.40.50.300:FF:000421">
    <property type="entry name" value="Branched-chain amino acid ABC transporter ATP-binding protein"/>
    <property type="match status" value="1"/>
</dbReference>
<dbReference type="GO" id="GO:0015808">
    <property type="term" value="P:L-alanine transport"/>
    <property type="evidence" value="ECO:0007669"/>
    <property type="project" value="TreeGrafter"/>
</dbReference>
<dbReference type="SMART" id="SM00382">
    <property type="entry name" value="AAA"/>
    <property type="match status" value="1"/>
</dbReference>
<dbReference type="GO" id="GO:1903806">
    <property type="term" value="P:L-isoleucine import across plasma membrane"/>
    <property type="evidence" value="ECO:0007669"/>
    <property type="project" value="TreeGrafter"/>
</dbReference>
<dbReference type="GO" id="GO:0016887">
    <property type="term" value="F:ATP hydrolysis activity"/>
    <property type="evidence" value="ECO:0007669"/>
    <property type="project" value="InterPro"/>
</dbReference>
<proteinExistence type="predicted"/>
<dbReference type="Proteomes" id="UP000198508">
    <property type="component" value="Unassembled WGS sequence"/>
</dbReference>
<gene>
    <name evidence="5" type="ORF">SAMN05216313_10841</name>
</gene>
<dbReference type="EMBL" id="FOIM01000008">
    <property type="protein sequence ID" value="SET54080.1"/>
    <property type="molecule type" value="Genomic_DNA"/>
</dbReference>